<evidence type="ECO:0000256" key="3">
    <source>
        <dbReference type="ARBA" id="ARBA00022630"/>
    </source>
</evidence>
<dbReference type="EMBL" id="MU007032">
    <property type="protein sequence ID" value="KAF2431374.1"/>
    <property type="molecule type" value="Genomic_DNA"/>
</dbReference>
<proteinExistence type="inferred from homology"/>
<evidence type="ECO:0000256" key="6">
    <source>
        <dbReference type="ARBA" id="ARBA00023002"/>
    </source>
</evidence>
<protein>
    <submittedName>
        <fullName evidence="8">Cyclohexanone monooxygenase</fullName>
    </submittedName>
</protein>
<comment type="cofactor">
    <cofactor evidence="1">
        <name>FAD</name>
        <dbReference type="ChEBI" id="CHEBI:57692"/>
    </cofactor>
</comment>
<dbReference type="Proteomes" id="UP000800235">
    <property type="component" value="Unassembled WGS sequence"/>
</dbReference>
<dbReference type="InterPro" id="IPR050775">
    <property type="entry name" value="FAD-binding_Monooxygenases"/>
</dbReference>
<evidence type="ECO:0000256" key="4">
    <source>
        <dbReference type="ARBA" id="ARBA00022827"/>
    </source>
</evidence>
<keyword evidence="5" id="KW-0521">NADP</keyword>
<dbReference type="InterPro" id="IPR036188">
    <property type="entry name" value="FAD/NAD-bd_sf"/>
</dbReference>
<accession>A0A9P4TYF2</accession>
<reference evidence="8" key="1">
    <citation type="journal article" date="2020" name="Stud. Mycol.">
        <title>101 Dothideomycetes genomes: a test case for predicting lifestyles and emergence of pathogens.</title>
        <authorList>
            <person name="Haridas S."/>
            <person name="Albert R."/>
            <person name="Binder M."/>
            <person name="Bloem J."/>
            <person name="Labutti K."/>
            <person name="Salamov A."/>
            <person name="Andreopoulos B."/>
            <person name="Baker S."/>
            <person name="Barry K."/>
            <person name="Bills G."/>
            <person name="Bluhm B."/>
            <person name="Cannon C."/>
            <person name="Castanera R."/>
            <person name="Culley D."/>
            <person name="Daum C."/>
            <person name="Ezra D."/>
            <person name="Gonzalez J."/>
            <person name="Henrissat B."/>
            <person name="Kuo A."/>
            <person name="Liang C."/>
            <person name="Lipzen A."/>
            <person name="Lutzoni F."/>
            <person name="Magnuson J."/>
            <person name="Mondo S."/>
            <person name="Nolan M."/>
            <person name="Ohm R."/>
            <person name="Pangilinan J."/>
            <person name="Park H.-J."/>
            <person name="Ramirez L."/>
            <person name="Alfaro M."/>
            <person name="Sun H."/>
            <person name="Tritt A."/>
            <person name="Yoshinaga Y."/>
            <person name="Zwiers L.-H."/>
            <person name="Turgeon B."/>
            <person name="Goodwin S."/>
            <person name="Spatafora J."/>
            <person name="Crous P."/>
            <person name="Grigoriev I."/>
        </authorList>
    </citation>
    <scope>NUCLEOTIDE SEQUENCE</scope>
    <source>
        <strain evidence="8">CBS 130266</strain>
    </source>
</reference>
<comment type="caution">
    <text evidence="8">The sequence shown here is derived from an EMBL/GenBank/DDBJ whole genome shotgun (WGS) entry which is preliminary data.</text>
</comment>
<dbReference type="OrthoDB" id="66881at2759"/>
<evidence type="ECO:0000313" key="9">
    <source>
        <dbReference type="Proteomes" id="UP000800235"/>
    </source>
</evidence>
<dbReference type="AlphaFoldDB" id="A0A9P4TYF2"/>
<gene>
    <name evidence="8" type="ORF">EJ08DRAFT_670002</name>
</gene>
<name>A0A9P4TYF2_9PEZI</name>
<keyword evidence="4" id="KW-0274">FAD</keyword>
<dbReference type="PANTHER" id="PTHR43098">
    <property type="entry name" value="L-ORNITHINE N(5)-MONOOXYGENASE-RELATED"/>
    <property type="match status" value="1"/>
</dbReference>
<dbReference type="PANTHER" id="PTHR43098:SF4">
    <property type="entry name" value="BLR3857 PROTEIN"/>
    <property type="match status" value="1"/>
</dbReference>
<evidence type="ECO:0000256" key="2">
    <source>
        <dbReference type="ARBA" id="ARBA00010139"/>
    </source>
</evidence>
<keyword evidence="6" id="KW-0560">Oxidoreductase</keyword>
<keyword evidence="9" id="KW-1185">Reference proteome</keyword>
<dbReference type="GO" id="GO:0004497">
    <property type="term" value="F:monooxygenase activity"/>
    <property type="evidence" value="ECO:0007669"/>
    <property type="project" value="UniProtKB-KW"/>
</dbReference>
<dbReference type="FunFam" id="3.50.50.60:FF:000341">
    <property type="entry name" value="Baeyer-Villiger monooxygenase"/>
    <property type="match status" value="1"/>
</dbReference>
<evidence type="ECO:0000256" key="1">
    <source>
        <dbReference type="ARBA" id="ARBA00001974"/>
    </source>
</evidence>
<keyword evidence="3" id="KW-0285">Flavoprotein</keyword>
<dbReference type="Pfam" id="PF13450">
    <property type="entry name" value="NAD_binding_8"/>
    <property type="match status" value="1"/>
</dbReference>
<organism evidence="8 9">
    <name type="scientific">Tothia fuscella</name>
    <dbReference type="NCBI Taxonomy" id="1048955"/>
    <lineage>
        <taxon>Eukaryota</taxon>
        <taxon>Fungi</taxon>
        <taxon>Dikarya</taxon>
        <taxon>Ascomycota</taxon>
        <taxon>Pezizomycotina</taxon>
        <taxon>Dothideomycetes</taxon>
        <taxon>Pleosporomycetidae</taxon>
        <taxon>Venturiales</taxon>
        <taxon>Cylindrosympodiaceae</taxon>
        <taxon>Tothia</taxon>
    </lineage>
</organism>
<keyword evidence="7 8" id="KW-0503">Monooxygenase</keyword>
<sequence length="614" mass="70040">MTSTAVPKISQLDDLPFDIPELKIKYLAERDKRLAARPEGNEQYQQFKGMFAHYLTDPYIPRVERGPIDTEIDFLVLGAGFGGLCLAARLMEAGITNMRIMDKAGDFGGTWYWNRYPGAACDVESYIYMPLLEETGYIPTEKYAKAPELLEHSRRIGRHYGLYDNAVFHTEANVITWNEESKRWIVKTDRGDTFRTRFFATASGPLNMPKLPGVKGVEKFKGHSFHTSRWDYDYTGGSLHGNLDKIGDKKIGIIGTGATAIQAIPHLGKGAGKLYVFQRTPSSVARRDNRPTDADWAASLKPGWQEHRQENFLRVMGGAQDEEDLVGDGWTSFTRWMKNVGIKGIDRKAIYTEYPNLLEIADYQNMERIRARCDEVVRDKETAEGLKPWYRQFCKRPCFHDEYLDTYNNPNVHLVHTDGKGIDEITETGIIANGKHHDLDCIIYSTGFEVGTSYTRRSNFKITGRNNTTLDDHWSDRNRTFHGFHMHNFPNLFMISTLHSGYAANFVHMLSRQGKHIAALVKQCKEEGIVEVEATEEAEREWTDRIIKGQWRSAKYQQECTPGYYNLEGQKNDSERAKSKGNYGEGAIAFCKLMDEWREKGDLAGLKVVRDGRG</sequence>
<evidence type="ECO:0000256" key="5">
    <source>
        <dbReference type="ARBA" id="ARBA00022857"/>
    </source>
</evidence>
<dbReference type="SUPFAM" id="SSF51905">
    <property type="entry name" value="FAD/NAD(P)-binding domain"/>
    <property type="match status" value="1"/>
</dbReference>
<comment type="similarity">
    <text evidence="2">Belongs to the FAD-binding monooxygenase family.</text>
</comment>
<evidence type="ECO:0000256" key="7">
    <source>
        <dbReference type="ARBA" id="ARBA00023033"/>
    </source>
</evidence>
<evidence type="ECO:0000313" key="8">
    <source>
        <dbReference type="EMBL" id="KAF2431374.1"/>
    </source>
</evidence>
<dbReference type="Gene3D" id="3.50.50.60">
    <property type="entry name" value="FAD/NAD(P)-binding domain"/>
    <property type="match status" value="2"/>
</dbReference>